<gene>
    <name evidence="1" type="ORF">BDK61_4693</name>
</gene>
<dbReference type="Proteomes" id="UP000268233">
    <property type="component" value="Unassembled WGS sequence"/>
</dbReference>
<reference evidence="1 2" key="1">
    <citation type="submission" date="2018-10" db="EMBL/GenBank/DDBJ databases">
        <title>Genomic Encyclopedia of Archaeal and Bacterial Type Strains, Phase II (KMG-II): from individual species to whole genera.</title>
        <authorList>
            <person name="Goeker M."/>
        </authorList>
    </citation>
    <scope>NUCLEOTIDE SEQUENCE [LARGE SCALE GENOMIC DNA]</scope>
    <source>
        <strain evidence="1 2">DSM 11927</strain>
    </source>
</reference>
<dbReference type="Gene3D" id="1.10.10.10">
    <property type="entry name" value="Winged helix-like DNA-binding domain superfamily/Winged helix DNA-binding domain"/>
    <property type="match status" value="1"/>
</dbReference>
<evidence type="ECO:0000313" key="2">
    <source>
        <dbReference type="Proteomes" id="UP000268233"/>
    </source>
</evidence>
<dbReference type="EMBL" id="RBWW01000004">
    <property type="protein sequence ID" value="RKS75152.1"/>
    <property type="molecule type" value="Genomic_DNA"/>
</dbReference>
<organism evidence="1 2">
    <name type="scientific">Haloarcula quadrata</name>
    <dbReference type="NCBI Taxonomy" id="182779"/>
    <lineage>
        <taxon>Archaea</taxon>
        <taxon>Methanobacteriati</taxon>
        <taxon>Methanobacteriota</taxon>
        <taxon>Stenosarchaea group</taxon>
        <taxon>Halobacteria</taxon>
        <taxon>Halobacteriales</taxon>
        <taxon>Haloarculaceae</taxon>
        <taxon>Haloarcula</taxon>
    </lineage>
</organism>
<dbReference type="SUPFAM" id="SSF46785">
    <property type="entry name" value="Winged helix' DNA-binding domain"/>
    <property type="match status" value="1"/>
</dbReference>
<accession>A0A495QQM7</accession>
<dbReference type="InterPro" id="IPR036388">
    <property type="entry name" value="WH-like_DNA-bd_sf"/>
</dbReference>
<keyword evidence="2" id="KW-1185">Reference proteome</keyword>
<name>A0A495QQM7_9EURY</name>
<dbReference type="InterPro" id="IPR036390">
    <property type="entry name" value="WH_DNA-bd_sf"/>
</dbReference>
<sequence>MAKRGSDRKVSDDRILLEFLLSADPALFTSEVSDPLPLSRQRVNDLLNELENEGLVTSKTASGRRLWWITPKGHQRVVEAARDKLT</sequence>
<dbReference type="AlphaFoldDB" id="A0A495QQM7"/>
<protein>
    <submittedName>
        <fullName evidence="1">Uncharacterized protein</fullName>
    </submittedName>
</protein>
<comment type="caution">
    <text evidence="1">The sequence shown here is derived from an EMBL/GenBank/DDBJ whole genome shotgun (WGS) entry which is preliminary data.</text>
</comment>
<proteinExistence type="predicted"/>
<evidence type="ECO:0000313" key="1">
    <source>
        <dbReference type="EMBL" id="RKS75152.1"/>
    </source>
</evidence>